<dbReference type="AlphaFoldDB" id="A0A7W4I547"/>
<reference evidence="1 2" key="1">
    <citation type="submission" date="2020-04" db="EMBL/GenBank/DDBJ databases">
        <title>Description of novel Gluconacetobacter.</title>
        <authorList>
            <person name="Sombolestani A."/>
        </authorList>
    </citation>
    <scope>NUCLEOTIDE SEQUENCE [LARGE SCALE GENOMIC DNA]</scope>
    <source>
        <strain evidence="1 2">LMG 7603</strain>
    </source>
</reference>
<comment type="caution">
    <text evidence="1">The sequence shown here is derived from an EMBL/GenBank/DDBJ whole genome shotgun (WGS) entry which is preliminary data.</text>
</comment>
<dbReference type="Proteomes" id="UP000550787">
    <property type="component" value="Unassembled WGS sequence"/>
</dbReference>
<sequence length="89" mass="9675">MPALSLPQPPDERSSNFELLAMTKLNQIMVVLAEIHQLVSPPETQDGPSIVEVLLQLSEQITVQSEQMARLTAAVEQRFPADAPGLTAP</sequence>
<dbReference type="EMBL" id="JABEQG010000016">
    <property type="protein sequence ID" value="MBB2156604.1"/>
    <property type="molecule type" value="Genomic_DNA"/>
</dbReference>
<accession>A0A7W4I547</accession>
<name>A0A7W4I547_GLUDI</name>
<organism evidence="1 2">
    <name type="scientific">Gluconacetobacter diazotrophicus</name>
    <name type="common">Acetobacter diazotrophicus</name>
    <dbReference type="NCBI Taxonomy" id="33996"/>
    <lineage>
        <taxon>Bacteria</taxon>
        <taxon>Pseudomonadati</taxon>
        <taxon>Pseudomonadota</taxon>
        <taxon>Alphaproteobacteria</taxon>
        <taxon>Acetobacterales</taxon>
        <taxon>Acetobacteraceae</taxon>
        <taxon>Gluconacetobacter</taxon>
    </lineage>
</organism>
<evidence type="ECO:0000313" key="2">
    <source>
        <dbReference type="Proteomes" id="UP000550787"/>
    </source>
</evidence>
<proteinExistence type="predicted"/>
<gene>
    <name evidence="1" type="ORF">HLH33_09835</name>
</gene>
<evidence type="ECO:0000313" key="1">
    <source>
        <dbReference type="EMBL" id="MBB2156604.1"/>
    </source>
</evidence>
<protein>
    <submittedName>
        <fullName evidence="1">Uncharacterized protein</fullName>
    </submittedName>
</protein>
<dbReference type="RefSeq" id="WP_183115835.1">
    <property type="nucleotide sequence ID" value="NZ_JABEQG010000016.1"/>
</dbReference>